<dbReference type="Proteomes" id="UP000314294">
    <property type="component" value="Unassembled WGS sequence"/>
</dbReference>
<evidence type="ECO:0000256" key="1">
    <source>
        <dbReference type="SAM" id="MobiDB-lite"/>
    </source>
</evidence>
<keyword evidence="3" id="KW-1185">Reference proteome</keyword>
<evidence type="ECO:0000313" key="2">
    <source>
        <dbReference type="EMBL" id="TNN83032.1"/>
    </source>
</evidence>
<dbReference type="AlphaFoldDB" id="A0A4Z2J0G0"/>
<feature type="compositionally biased region" description="Basic and acidic residues" evidence="1">
    <location>
        <begin position="51"/>
        <end position="69"/>
    </location>
</feature>
<name>A0A4Z2J0G0_9TELE</name>
<protein>
    <submittedName>
        <fullName evidence="2">Uncharacterized protein</fullName>
    </submittedName>
</protein>
<sequence length="69" mass="7509">MQAEASRRGVYEAGKRAAGPAVSRGTEKSLDKPNLIHANGPVRAGLASSGRLEKPACRSRQMWEEERKC</sequence>
<reference evidence="2 3" key="1">
    <citation type="submission" date="2019-03" db="EMBL/GenBank/DDBJ databases">
        <title>First draft genome of Liparis tanakae, snailfish: a comprehensive survey of snailfish specific genes.</title>
        <authorList>
            <person name="Kim W."/>
            <person name="Song I."/>
            <person name="Jeong J.-H."/>
            <person name="Kim D."/>
            <person name="Kim S."/>
            <person name="Ryu S."/>
            <person name="Song J.Y."/>
            <person name="Lee S.K."/>
        </authorList>
    </citation>
    <scope>NUCLEOTIDE SEQUENCE [LARGE SCALE GENOMIC DNA]</scope>
    <source>
        <tissue evidence="2">Muscle</tissue>
    </source>
</reference>
<comment type="caution">
    <text evidence="2">The sequence shown here is derived from an EMBL/GenBank/DDBJ whole genome shotgun (WGS) entry which is preliminary data.</text>
</comment>
<feature type="region of interest" description="Disordered" evidence="1">
    <location>
        <begin position="1"/>
        <end position="69"/>
    </location>
</feature>
<organism evidence="2 3">
    <name type="scientific">Liparis tanakae</name>
    <name type="common">Tanaka's snailfish</name>
    <dbReference type="NCBI Taxonomy" id="230148"/>
    <lineage>
        <taxon>Eukaryota</taxon>
        <taxon>Metazoa</taxon>
        <taxon>Chordata</taxon>
        <taxon>Craniata</taxon>
        <taxon>Vertebrata</taxon>
        <taxon>Euteleostomi</taxon>
        <taxon>Actinopterygii</taxon>
        <taxon>Neopterygii</taxon>
        <taxon>Teleostei</taxon>
        <taxon>Neoteleostei</taxon>
        <taxon>Acanthomorphata</taxon>
        <taxon>Eupercaria</taxon>
        <taxon>Perciformes</taxon>
        <taxon>Cottioidei</taxon>
        <taxon>Cottales</taxon>
        <taxon>Liparidae</taxon>
        <taxon>Liparis</taxon>
    </lineage>
</organism>
<gene>
    <name evidence="2" type="ORF">EYF80_006639</name>
</gene>
<proteinExistence type="predicted"/>
<feature type="compositionally biased region" description="Basic and acidic residues" evidence="1">
    <location>
        <begin position="1"/>
        <end position="15"/>
    </location>
</feature>
<accession>A0A4Z2J0G0</accession>
<evidence type="ECO:0000313" key="3">
    <source>
        <dbReference type="Proteomes" id="UP000314294"/>
    </source>
</evidence>
<dbReference type="EMBL" id="SRLO01000035">
    <property type="protein sequence ID" value="TNN83032.1"/>
    <property type="molecule type" value="Genomic_DNA"/>
</dbReference>